<dbReference type="EMBL" id="FOQK01000033">
    <property type="protein sequence ID" value="SFI38482.1"/>
    <property type="molecule type" value="Genomic_DNA"/>
</dbReference>
<dbReference type="InterPro" id="IPR013766">
    <property type="entry name" value="Thioredoxin_domain"/>
</dbReference>
<evidence type="ECO:0000259" key="7">
    <source>
        <dbReference type="PROSITE" id="PS51352"/>
    </source>
</evidence>
<gene>
    <name evidence="8" type="ORF">SAMN04487861_13322</name>
</gene>
<dbReference type="PROSITE" id="PS51257">
    <property type="entry name" value="PROKAR_LIPOPROTEIN"/>
    <property type="match status" value="1"/>
</dbReference>
<feature type="domain" description="Thioredoxin" evidence="7">
    <location>
        <begin position="35"/>
        <end position="180"/>
    </location>
</feature>
<keyword evidence="2" id="KW-0201">Cytochrome c-type biogenesis</keyword>
<dbReference type="Gene3D" id="3.40.30.10">
    <property type="entry name" value="Glutaredoxin"/>
    <property type="match status" value="1"/>
</dbReference>
<comment type="subcellular location">
    <subcellularLocation>
        <location evidence="1">Cell envelope</location>
    </subcellularLocation>
</comment>
<evidence type="ECO:0000256" key="5">
    <source>
        <dbReference type="ARBA" id="ARBA00023284"/>
    </source>
</evidence>
<dbReference type="RefSeq" id="WP_075445681.1">
    <property type="nucleotide sequence ID" value="NZ_FOQK01000033.1"/>
</dbReference>
<feature type="chain" id="PRO_5010347568" evidence="6">
    <location>
        <begin position="27"/>
        <end position="180"/>
    </location>
</feature>
<dbReference type="GO" id="GO:0017004">
    <property type="term" value="P:cytochrome complex assembly"/>
    <property type="evidence" value="ECO:0007669"/>
    <property type="project" value="UniProtKB-KW"/>
</dbReference>
<protein>
    <submittedName>
        <fullName evidence="8">Thiol-disulfide isomerase or thioredoxin</fullName>
    </submittedName>
</protein>
<evidence type="ECO:0000313" key="9">
    <source>
        <dbReference type="Proteomes" id="UP000183639"/>
    </source>
</evidence>
<dbReference type="Pfam" id="PF08534">
    <property type="entry name" value="Redoxin"/>
    <property type="match status" value="1"/>
</dbReference>
<dbReference type="PANTHER" id="PTHR42852">
    <property type="entry name" value="THIOL:DISULFIDE INTERCHANGE PROTEIN DSBE"/>
    <property type="match status" value="1"/>
</dbReference>
<organism evidence="8 9">
    <name type="scientific">Selenomonas ruminantium</name>
    <dbReference type="NCBI Taxonomy" id="971"/>
    <lineage>
        <taxon>Bacteria</taxon>
        <taxon>Bacillati</taxon>
        <taxon>Bacillota</taxon>
        <taxon>Negativicutes</taxon>
        <taxon>Selenomonadales</taxon>
        <taxon>Selenomonadaceae</taxon>
        <taxon>Selenomonas</taxon>
    </lineage>
</organism>
<dbReference type="PANTHER" id="PTHR42852:SF6">
    <property type="entry name" value="THIOL:DISULFIDE INTERCHANGE PROTEIN DSBE"/>
    <property type="match status" value="1"/>
</dbReference>
<dbReference type="SUPFAM" id="SSF52833">
    <property type="entry name" value="Thioredoxin-like"/>
    <property type="match status" value="1"/>
</dbReference>
<feature type="signal peptide" evidence="6">
    <location>
        <begin position="1"/>
        <end position="26"/>
    </location>
</feature>
<keyword evidence="5" id="KW-0676">Redox-active center</keyword>
<accession>A0A1I3HS26</accession>
<keyword evidence="4" id="KW-1015">Disulfide bond</keyword>
<keyword evidence="3" id="KW-0735">Signal-anchor</keyword>
<dbReference type="GO" id="GO:0030313">
    <property type="term" value="C:cell envelope"/>
    <property type="evidence" value="ECO:0007669"/>
    <property type="project" value="UniProtKB-SubCell"/>
</dbReference>
<evidence type="ECO:0000256" key="4">
    <source>
        <dbReference type="ARBA" id="ARBA00023157"/>
    </source>
</evidence>
<sequence length="180" mass="19507">MHKLFKALLISMVAFSAIFLATGCSAETGKPAQETANSNKFPAFQTVDVAGNPVTQDIFKGKKITVVNIWGTFCPPCIAEMPELGKWAREMPQDAQIIGIVCDASGPNDKETKAAAIKILNEANVSFVNILPDDNLLKYLEREDAVPTTIFVDSDGNVVGEKVVGADVAKYKQQVARYLK</sequence>
<dbReference type="GO" id="GO:0016853">
    <property type="term" value="F:isomerase activity"/>
    <property type="evidence" value="ECO:0007669"/>
    <property type="project" value="UniProtKB-KW"/>
</dbReference>
<name>A0A1I3HS26_SELRU</name>
<dbReference type="CDD" id="cd02966">
    <property type="entry name" value="TlpA_like_family"/>
    <property type="match status" value="1"/>
</dbReference>
<keyword evidence="3" id="KW-0812">Transmembrane</keyword>
<keyword evidence="6" id="KW-0732">Signal</keyword>
<evidence type="ECO:0000256" key="6">
    <source>
        <dbReference type="SAM" id="SignalP"/>
    </source>
</evidence>
<keyword evidence="8" id="KW-0413">Isomerase</keyword>
<dbReference type="AlphaFoldDB" id="A0A1I3HS26"/>
<dbReference type="Proteomes" id="UP000183639">
    <property type="component" value="Unassembled WGS sequence"/>
</dbReference>
<dbReference type="InterPro" id="IPR050553">
    <property type="entry name" value="Thioredoxin_ResA/DsbE_sf"/>
</dbReference>
<dbReference type="OrthoDB" id="9809733at2"/>
<evidence type="ECO:0000256" key="2">
    <source>
        <dbReference type="ARBA" id="ARBA00022748"/>
    </source>
</evidence>
<evidence type="ECO:0000256" key="1">
    <source>
        <dbReference type="ARBA" id="ARBA00004196"/>
    </source>
</evidence>
<dbReference type="GO" id="GO:0016491">
    <property type="term" value="F:oxidoreductase activity"/>
    <property type="evidence" value="ECO:0007669"/>
    <property type="project" value="InterPro"/>
</dbReference>
<dbReference type="InterPro" id="IPR013740">
    <property type="entry name" value="Redoxin"/>
</dbReference>
<evidence type="ECO:0000256" key="3">
    <source>
        <dbReference type="ARBA" id="ARBA00022968"/>
    </source>
</evidence>
<proteinExistence type="predicted"/>
<reference evidence="8 9" key="1">
    <citation type="submission" date="2016-10" db="EMBL/GenBank/DDBJ databases">
        <authorList>
            <person name="de Groot N.N."/>
        </authorList>
    </citation>
    <scope>NUCLEOTIDE SEQUENCE [LARGE SCALE GENOMIC DNA]</scope>
    <source>
        <strain evidence="8 9">Z108</strain>
    </source>
</reference>
<dbReference type="PROSITE" id="PS51352">
    <property type="entry name" value="THIOREDOXIN_2"/>
    <property type="match status" value="1"/>
</dbReference>
<dbReference type="InterPro" id="IPR036249">
    <property type="entry name" value="Thioredoxin-like_sf"/>
</dbReference>
<evidence type="ECO:0000313" key="8">
    <source>
        <dbReference type="EMBL" id="SFI38482.1"/>
    </source>
</evidence>